<proteinExistence type="predicted"/>
<evidence type="ECO:0008006" key="5">
    <source>
        <dbReference type="Google" id="ProtNLM"/>
    </source>
</evidence>
<reference evidence="3 4" key="1">
    <citation type="submission" date="2017-05" db="EMBL/GenBank/DDBJ databases">
        <title>High clonality and local adaptation shapes Vibrionaceae linages within an endangered oasis.</title>
        <authorList>
            <person name="Vazquez-Rosas-Landa M."/>
        </authorList>
    </citation>
    <scope>NUCLEOTIDE SEQUENCE [LARGE SCALE GENOMIC DNA]</scope>
    <source>
        <strain evidence="3 4">P46_P4S1P180</strain>
    </source>
</reference>
<gene>
    <name evidence="3" type="ORF">CAG72_20910</name>
</gene>
<dbReference type="Proteomes" id="UP000465712">
    <property type="component" value="Unassembled WGS sequence"/>
</dbReference>
<comment type="caution">
    <text evidence="3">The sequence shown here is derived from an EMBL/GenBank/DDBJ whole genome shotgun (WGS) entry which is preliminary data.</text>
</comment>
<feature type="region of interest" description="Disordered" evidence="1">
    <location>
        <begin position="71"/>
        <end position="111"/>
    </location>
</feature>
<evidence type="ECO:0000313" key="3">
    <source>
        <dbReference type="EMBL" id="NAW67652.1"/>
    </source>
</evidence>
<sequence length="140" mass="14922">MSDPNALGYIVCHTCKEPKAIKQGSGKRSRFVHGRCSCGPDMRTGAAAQAEMKAYLPLEEVQAQLLAINTESEPKDEPNLTPSETKPVIEPETKSKPIEGQFIPKDEPEPKPMGATVCVGAGAVAGLILGYVFKSVRAAL</sequence>
<dbReference type="AlphaFoldDB" id="A0A7X5AV86"/>
<keyword evidence="2" id="KW-1133">Transmembrane helix</keyword>
<evidence type="ECO:0000313" key="4">
    <source>
        <dbReference type="Proteomes" id="UP000465712"/>
    </source>
</evidence>
<dbReference type="RefSeq" id="WP_161446853.1">
    <property type="nucleotide sequence ID" value="NZ_WXWW01000297.1"/>
</dbReference>
<dbReference type="EMBL" id="WXWW01000297">
    <property type="protein sequence ID" value="NAW67652.1"/>
    <property type="molecule type" value="Genomic_DNA"/>
</dbReference>
<evidence type="ECO:0000256" key="1">
    <source>
        <dbReference type="SAM" id="MobiDB-lite"/>
    </source>
</evidence>
<feature type="transmembrane region" description="Helical" evidence="2">
    <location>
        <begin position="113"/>
        <end position="133"/>
    </location>
</feature>
<organism evidence="3 4">
    <name type="scientific">Photobacterium halotolerans</name>
    <dbReference type="NCBI Taxonomy" id="265726"/>
    <lineage>
        <taxon>Bacteria</taxon>
        <taxon>Pseudomonadati</taxon>
        <taxon>Pseudomonadota</taxon>
        <taxon>Gammaproteobacteria</taxon>
        <taxon>Vibrionales</taxon>
        <taxon>Vibrionaceae</taxon>
        <taxon>Photobacterium</taxon>
    </lineage>
</organism>
<accession>A0A7X5AV86</accession>
<keyword evidence="2" id="KW-0472">Membrane</keyword>
<feature type="compositionally biased region" description="Basic and acidic residues" evidence="1">
    <location>
        <begin position="87"/>
        <end position="97"/>
    </location>
</feature>
<evidence type="ECO:0000256" key="2">
    <source>
        <dbReference type="SAM" id="Phobius"/>
    </source>
</evidence>
<keyword evidence="2" id="KW-0812">Transmembrane</keyword>
<name>A0A7X5AV86_9GAMM</name>
<protein>
    <recommendedName>
        <fullName evidence="5">BCTnown</fullName>
    </recommendedName>
</protein>